<dbReference type="GO" id="GO:0042391">
    <property type="term" value="P:regulation of membrane potential"/>
    <property type="evidence" value="ECO:0007669"/>
    <property type="project" value="TreeGrafter"/>
</dbReference>
<dbReference type="GO" id="GO:0030552">
    <property type="term" value="F:cAMP binding"/>
    <property type="evidence" value="ECO:0007669"/>
    <property type="project" value="TreeGrafter"/>
</dbReference>
<dbReference type="GO" id="GO:0042383">
    <property type="term" value="C:sarcolemma"/>
    <property type="evidence" value="ECO:0007669"/>
    <property type="project" value="TreeGrafter"/>
</dbReference>
<comment type="similarity">
    <text evidence="2">Belongs to the popeye family.</text>
</comment>
<evidence type="ECO:0000256" key="1">
    <source>
        <dbReference type="ARBA" id="ARBA00004141"/>
    </source>
</evidence>
<dbReference type="SUPFAM" id="SSF51206">
    <property type="entry name" value="cAMP-binding domain-like"/>
    <property type="match status" value="1"/>
</dbReference>
<evidence type="ECO:0000259" key="8">
    <source>
        <dbReference type="Pfam" id="PF04831"/>
    </source>
</evidence>
<dbReference type="PANTHER" id="PTHR12101:SF15">
    <property type="entry name" value="POPEYE DOMAIN-CONTAINING PROTEIN 2"/>
    <property type="match status" value="1"/>
</dbReference>
<dbReference type="GO" id="GO:0051146">
    <property type="term" value="P:striated muscle cell differentiation"/>
    <property type="evidence" value="ECO:0007669"/>
    <property type="project" value="TreeGrafter"/>
</dbReference>
<feature type="transmembrane region" description="Helical" evidence="7">
    <location>
        <begin position="78"/>
        <end position="98"/>
    </location>
</feature>
<dbReference type="EMBL" id="BFAA01004451">
    <property type="protein sequence ID" value="GCB68186.1"/>
    <property type="molecule type" value="Genomic_DNA"/>
</dbReference>
<dbReference type="GO" id="GO:0007519">
    <property type="term" value="P:skeletal muscle tissue development"/>
    <property type="evidence" value="ECO:0007669"/>
    <property type="project" value="TreeGrafter"/>
</dbReference>
<keyword evidence="10" id="KW-1185">Reference proteome</keyword>
<dbReference type="Proteomes" id="UP000288216">
    <property type="component" value="Unassembled WGS sequence"/>
</dbReference>
<comment type="caution">
    <text evidence="9">The sequence shown here is derived from an EMBL/GenBank/DDBJ whole genome shotgun (WGS) entry which is preliminary data.</text>
</comment>
<evidence type="ECO:0000256" key="6">
    <source>
        <dbReference type="SAM" id="MobiDB-lite"/>
    </source>
</evidence>
<dbReference type="Pfam" id="PF04831">
    <property type="entry name" value="POPDC1-3"/>
    <property type="match status" value="1"/>
</dbReference>
<feature type="domain" description="POPDC1-3" evidence="8">
    <location>
        <begin position="27"/>
        <end position="251"/>
    </location>
</feature>
<dbReference type="GO" id="GO:0007507">
    <property type="term" value="P:heart development"/>
    <property type="evidence" value="ECO:0007669"/>
    <property type="project" value="TreeGrafter"/>
</dbReference>
<organism evidence="9 10">
    <name type="scientific">Scyliorhinus torazame</name>
    <name type="common">Cloudy catshark</name>
    <name type="synonym">Catulus torazame</name>
    <dbReference type="NCBI Taxonomy" id="75743"/>
    <lineage>
        <taxon>Eukaryota</taxon>
        <taxon>Metazoa</taxon>
        <taxon>Chordata</taxon>
        <taxon>Craniata</taxon>
        <taxon>Vertebrata</taxon>
        <taxon>Chondrichthyes</taxon>
        <taxon>Elasmobranchii</taxon>
        <taxon>Galeomorphii</taxon>
        <taxon>Galeoidea</taxon>
        <taxon>Carcharhiniformes</taxon>
        <taxon>Scyliorhinidae</taxon>
        <taxon>Scyliorhinus</taxon>
    </lineage>
</organism>
<sequence length="343" mass="39431">MLRDNSSLIETILYDNLECNVLKNGSEGAIYHLANVMFTLGYMSGSGFFGLVYIFSLLGVGFFIQSIWGWVDACGVDIFMWCLLLFVLCLLQLAHIGYRLRKVTFEEDFANLYKALFRPLDVPLTAYKEIVRCCDAEVTSLACDQNYAVEGKTAIDRLSLLLAGRVRVTLDHQFLHYIFPYQFLDSPEWESLRPNEEGNFQVTLTAETECCYVTWKRRKLYLLLAKHHYIARLFSVMLGNDIADKLYSLIDKLYCRGGVRYDIRLPSLYHVLAPPVEAEKEKIAESPHHVPQSSFKPQESPFKKPWPDSNDLIGEDSTSLVLEDFADMTGSFMEYTSEREYMK</sequence>
<dbReference type="AlphaFoldDB" id="A0A401P517"/>
<keyword evidence="4 7" id="KW-1133">Transmembrane helix</keyword>
<accession>A0A401P517</accession>
<dbReference type="InterPro" id="IPR006916">
    <property type="entry name" value="POPDC1-3"/>
</dbReference>
<evidence type="ECO:0000256" key="5">
    <source>
        <dbReference type="ARBA" id="ARBA00023136"/>
    </source>
</evidence>
<keyword evidence="3 7" id="KW-0812">Transmembrane</keyword>
<dbReference type="PANTHER" id="PTHR12101">
    <property type="entry name" value="POPEYE DOMAIN CONTAINING PROTEIN"/>
    <property type="match status" value="1"/>
</dbReference>
<keyword evidence="5 7" id="KW-0472">Membrane</keyword>
<dbReference type="OrthoDB" id="425611at2759"/>
<comment type="subcellular location">
    <subcellularLocation>
        <location evidence="1">Membrane</location>
        <topology evidence="1">Multi-pass membrane protein</topology>
    </subcellularLocation>
</comment>
<dbReference type="STRING" id="75743.A0A401P517"/>
<evidence type="ECO:0000256" key="4">
    <source>
        <dbReference type="ARBA" id="ARBA00022989"/>
    </source>
</evidence>
<feature type="region of interest" description="Disordered" evidence="6">
    <location>
        <begin position="282"/>
        <end position="311"/>
    </location>
</feature>
<proteinExistence type="inferred from homology"/>
<dbReference type="OMA" id="TAETECC"/>
<protein>
    <recommendedName>
        <fullName evidence="8">POPDC1-3 domain-containing protein</fullName>
    </recommendedName>
</protein>
<dbReference type="InterPro" id="IPR055272">
    <property type="entry name" value="POPDC1-3_dom"/>
</dbReference>
<reference evidence="9 10" key="1">
    <citation type="journal article" date="2018" name="Nat. Ecol. Evol.">
        <title>Shark genomes provide insights into elasmobranch evolution and the origin of vertebrates.</title>
        <authorList>
            <person name="Hara Y"/>
            <person name="Yamaguchi K"/>
            <person name="Onimaru K"/>
            <person name="Kadota M"/>
            <person name="Koyanagi M"/>
            <person name="Keeley SD"/>
            <person name="Tatsumi K"/>
            <person name="Tanaka K"/>
            <person name="Motone F"/>
            <person name="Kageyama Y"/>
            <person name="Nozu R"/>
            <person name="Adachi N"/>
            <person name="Nishimura O"/>
            <person name="Nakagawa R"/>
            <person name="Tanegashima C"/>
            <person name="Kiyatake I"/>
            <person name="Matsumoto R"/>
            <person name="Murakumo K"/>
            <person name="Nishida K"/>
            <person name="Terakita A"/>
            <person name="Kuratani S"/>
            <person name="Sato K"/>
            <person name="Hyodo S Kuraku.S."/>
        </authorList>
    </citation>
    <scope>NUCLEOTIDE SEQUENCE [LARGE SCALE GENOMIC DNA]</scope>
</reference>
<evidence type="ECO:0000313" key="10">
    <source>
        <dbReference type="Proteomes" id="UP000288216"/>
    </source>
</evidence>
<gene>
    <name evidence="9" type="ORF">scyTo_0010360</name>
</gene>
<evidence type="ECO:0000256" key="2">
    <source>
        <dbReference type="ARBA" id="ARBA00007146"/>
    </source>
</evidence>
<evidence type="ECO:0000313" key="9">
    <source>
        <dbReference type="EMBL" id="GCB68186.1"/>
    </source>
</evidence>
<evidence type="ECO:0000256" key="3">
    <source>
        <dbReference type="ARBA" id="ARBA00022692"/>
    </source>
</evidence>
<name>A0A401P517_SCYTO</name>
<evidence type="ECO:0000256" key="7">
    <source>
        <dbReference type="SAM" id="Phobius"/>
    </source>
</evidence>
<dbReference type="InterPro" id="IPR018490">
    <property type="entry name" value="cNMP-bd_dom_sf"/>
</dbReference>
<feature type="transmembrane region" description="Helical" evidence="7">
    <location>
        <begin position="47"/>
        <end position="71"/>
    </location>
</feature>